<evidence type="ECO:0000256" key="8">
    <source>
        <dbReference type="ARBA" id="ARBA00023047"/>
    </source>
</evidence>
<feature type="domain" description="ABC-2 type transporter transmembrane" evidence="11">
    <location>
        <begin position="13"/>
        <end position="220"/>
    </location>
</feature>
<dbReference type="EMBL" id="JAEKJA010000003">
    <property type="protein sequence ID" value="MBJ3775105.1"/>
    <property type="molecule type" value="Genomic_DNA"/>
</dbReference>
<feature type="transmembrane region" description="Helical" evidence="10">
    <location>
        <begin position="63"/>
        <end position="82"/>
    </location>
</feature>
<feature type="transmembrane region" description="Helical" evidence="10">
    <location>
        <begin position="30"/>
        <end position="51"/>
    </location>
</feature>
<dbReference type="GO" id="GO:0140359">
    <property type="term" value="F:ABC-type transporter activity"/>
    <property type="evidence" value="ECO:0007669"/>
    <property type="project" value="InterPro"/>
</dbReference>
<dbReference type="Pfam" id="PF01061">
    <property type="entry name" value="ABC2_membrane"/>
    <property type="match status" value="1"/>
</dbReference>
<evidence type="ECO:0000256" key="10">
    <source>
        <dbReference type="SAM" id="Phobius"/>
    </source>
</evidence>
<dbReference type="PANTHER" id="PTHR30413">
    <property type="entry name" value="INNER MEMBRANE TRANSPORT PERMEASE"/>
    <property type="match status" value="1"/>
</dbReference>
<sequence>MIGNAISAQARILYAVAARDVMLKHRESPLGVLTAVVEPLATIGMMTLAFSLIRLRDPGLGDYLMLFLMTGIIPISIFRLSSLGGERTFMKLRRSLVLPHLGVLDLVIGGILANFLTLAALFLLITVFFKLVFKVVEPEYWILSLFPGFCNALIGFGFCMVNMTIKSWFPFWGNIFSIITTPLGIASGMFYTADRLPPQVVAYLYYNPFMHSTELTRTFFFPEYTSQFFDPIYYGGWVVGSVAVGLLCEWIFRYRLIGSKA</sequence>
<keyword evidence="7 10" id="KW-1133">Transmembrane helix</keyword>
<evidence type="ECO:0000256" key="5">
    <source>
        <dbReference type="ARBA" id="ARBA00022597"/>
    </source>
</evidence>
<feature type="transmembrane region" description="Helical" evidence="10">
    <location>
        <begin position="103"/>
        <end position="128"/>
    </location>
</feature>
<protein>
    <submittedName>
        <fullName evidence="12">ABC transporter permease</fullName>
    </submittedName>
</protein>
<name>A0A934MFN0_9HYPH</name>
<dbReference type="GO" id="GO:0015920">
    <property type="term" value="P:lipopolysaccharide transport"/>
    <property type="evidence" value="ECO:0007669"/>
    <property type="project" value="TreeGrafter"/>
</dbReference>
<feature type="transmembrane region" description="Helical" evidence="10">
    <location>
        <begin position="140"/>
        <end position="159"/>
    </location>
</feature>
<keyword evidence="4" id="KW-1003">Cell membrane</keyword>
<keyword evidence="3" id="KW-0813">Transport</keyword>
<organism evidence="12 13">
    <name type="scientific">Acuticoccus mangrovi</name>
    <dbReference type="NCBI Taxonomy" id="2796142"/>
    <lineage>
        <taxon>Bacteria</taxon>
        <taxon>Pseudomonadati</taxon>
        <taxon>Pseudomonadota</taxon>
        <taxon>Alphaproteobacteria</taxon>
        <taxon>Hyphomicrobiales</taxon>
        <taxon>Amorphaceae</taxon>
        <taxon>Acuticoccus</taxon>
    </lineage>
</organism>
<evidence type="ECO:0000256" key="9">
    <source>
        <dbReference type="ARBA" id="ARBA00023136"/>
    </source>
</evidence>
<dbReference type="GO" id="GO:0015774">
    <property type="term" value="P:polysaccharide transport"/>
    <property type="evidence" value="ECO:0007669"/>
    <property type="project" value="UniProtKB-KW"/>
</dbReference>
<dbReference type="GO" id="GO:0043190">
    <property type="term" value="C:ATP-binding cassette (ABC) transporter complex"/>
    <property type="evidence" value="ECO:0007669"/>
    <property type="project" value="InterPro"/>
</dbReference>
<dbReference type="RefSeq" id="WP_198880992.1">
    <property type="nucleotide sequence ID" value="NZ_JAEKJA010000003.1"/>
</dbReference>
<keyword evidence="13" id="KW-1185">Reference proteome</keyword>
<reference evidence="12" key="1">
    <citation type="submission" date="2020-12" db="EMBL/GenBank/DDBJ databases">
        <title>Bacterial taxonomy.</title>
        <authorList>
            <person name="Pan X."/>
        </authorList>
    </citation>
    <scope>NUCLEOTIDE SEQUENCE</scope>
    <source>
        <strain evidence="12">B2012</strain>
    </source>
</reference>
<comment type="caution">
    <text evidence="12">The sequence shown here is derived from an EMBL/GenBank/DDBJ whole genome shotgun (WGS) entry which is preliminary data.</text>
</comment>
<evidence type="ECO:0000256" key="4">
    <source>
        <dbReference type="ARBA" id="ARBA00022475"/>
    </source>
</evidence>
<comment type="similarity">
    <text evidence="2">Belongs to the ABC-2 integral membrane protein family.</text>
</comment>
<gene>
    <name evidence="12" type="ORF">JCR33_05365</name>
</gene>
<dbReference type="Proteomes" id="UP000609531">
    <property type="component" value="Unassembled WGS sequence"/>
</dbReference>
<keyword evidence="9 10" id="KW-0472">Membrane</keyword>
<evidence type="ECO:0000256" key="2">
    <source>
        <dbReference type="ARBA" id="ARBA00007783"/>
    </source>
</evidence>
<keyword evidence="8" id="KW-0625">Polysaccharide transport</keyword>
<evidence type="ECO:0000256" key="3">
    <source>
        <dbReference type="ARBA" id="ARBA00022448"/>
    </source>
</evidence>
<evidence type="ECO:0000313" key="13">
    <source>
        <dbReference type="Proteomes" id="UP000609531"/>
    </source>
</evidence>
<keyword evidence="5" id="KW-0762">Sugar transport</keyword>
<feature type="transmembrane region" description="Helical" evidence="10">
    <location>
        <begin position="171"/>
        <end position="191"/>
    </location>
</feature>
<feature type="transmembrane region" description="Helical" evidence="10">
    <location>
        <begin position="232"/>
        <end position="252"/>
    </location>
</feature>
<evidence type="ECO:0000256" key="7">
    <source>
        <dbReference type="ARBA" id="ARBA00022989"/>
    </source>
</evidence>
<dbReference type="AlphaFoldDB" id="A0A934MFN0"/>
<proteinExistence type="inferred from homology"/>
<evidence type="ECO:0000256" key="6">
    <source>
        <dbReference type="ARBA" id="ARBA00022692"/>
    </source>
</evidence>
<evidence type="ECO:0000259" key="11">
    <source>
        <dbReference type="Pfam" id="PF01061"/>
    </source>
</evidence>
<comment type="subcellular location">
    <subcellularLocation>
        <location evidence="1">Cell membrane</location>
        <topology evidence="1">Multi-pass membrane protein</topology>
    </subcellularLocation>
</comment>
<evidence type="ECO:0000313" key="12">
    <source>
        <dbReference type="EMBL" id="MBJ3775105.1"/>
    </source>
</evidence>
<keyword evidence="6 10" id="KW-0812">Transmembrane</keyword>
<dbReference type="PRINTS" id="PR00164">
    <property type="entry name" value="ABC2TRNSPORT"/>
</dbReference>
<dbReference type="InterPro" id="IPR000412">
    <property type="entry name" value="ABC_2_transport"/>
</dbReference>
<dbReference type="InterPro" id="IPR013525">
    <property type="entry name" value="ABC2_TM"/>
</dbReference>
<accession>A0A934MFN0</accession>
<evidence type="ECO:0000256" key="1">
    <source>
        <dbReference type="ARBA" id="ARBA00004651"/>
    </source>
</evidence>
<dbReference type="PANTHER" id="PTHR30413:SF10">
    <property type="entry name" value="CAPSULE POLYSACCHARIDE EXPORT INNER-MEMBRANE PROTEIN CTRC"/>
    <property type="match status" value="1"/>
</dbReference>